<feature type="chain" id="PRO_5035227078" evidence="1">
    <location>
        <begin position="23"/>
        <end position="1168"/>
    </location>
</feature>
<organism evidence="2 3">
    <name type="scientific">Natronogracilivirga saccharolytica</name>
    <dbReference type="NCBI Taxonomy" id="2812953"/>
    <lineage>
        <taxon>Bacteria</taxon>
        <taxon>Pseudomonadati</taxon>
        <taxon>Balneolota</taxon>
        <taxon>Balneolia</taxon>
        <taxon>Balneolales</taxon>
        <taxon>Cyclonatronaceae</taxon>
        <taxon>Natronogracilivirga</taxon>
    </lineage>
</organism>
<reference evidence="2" key="1">
    <citation type="submission" date="2021-02" db="EMBL/GenBank/DDBJ databases">
        <title>Natronogracilivirga saccharolytica gen. nov. sp. nov. a new anaerobic, haloalkiliphilic carbohydrate-fermenting bacterium from soda lake and proposing of Cyclonatronumiaceae fam. nov. in the phylum Balneolaeota.</title>
        <authorList>
            <person name="Zhilina T.N."/>
            <person name="Sorokin D.Y."/>
            <person name="Zavarzina D.G."/>
            <person name="Toshchakov S.V."/>
            <person name="Kublanov I.V."/>
        </authorList>
    </citation>
    <scope>NUCLEOTIDE SEQUENCE</scope>
    <source>
        <strain evidence="2">Z-1702</strain>
    </source>
</reference>
<comment type="caution">
    <text evidence="2">The sequence shown here is derived from an EMBL/GenBank/DDBJ whole genome shotgun (WGS) entry which is preliminary data.</text>
</comment>
<keyword evidence="1" id="KW-0732">Signal</keyword>
<feature type="signal peptide" evidence="1">
    <location>
        <begin position="1"/>
        <end position="22"/>
    </location>
</feature>
<evidence type="ECO:0000256" key="1">
    <source>
        <dbReference type="SAM" id="SignalP"/>
    </source>
</evidence>
<dbReference type="AlphaFoldDB" id="A0A8J7UV68"/>
<keyword evidence="3" id="KW-1185">Reference proteome</keyword>
<protein>
    <submittedName>
        <fullName evidence="2">Uncharacterized protein</fullName>
    </submittedName>
</protein>
<sequence>MIIRTAFLILLVCHCLSTQLLAQVSIENRSSVAIAEEDSVFQLDEWILPETFRVRADTLELPEDQWTLNPATGTWTWNRDAQYRSRFDSLFFHYEFWPIDLPPTIAARERVQLDTVDAEEEPDGPVEVTRRPLRQQDLFGDTDLQRSGSLRRGVVVGTNQDLSLESGLNFDISGRITDDLEVIASLTDRSTPIQPDGTTQTLREFDQVYIRLMHEAGTLQMGDVDMQLDQSNFAAIDRRLQGVDIEAALDPYGNYKGSAAVVRGQYREMQFSGEDGVQGPYRLTGGDNEDFIIVLAGSERVYIDGERMVRGEENDYVIDYGLGEITFTSNRIITDHTRITVDFQYLRDAYTRTVLAAEAEYDQLLNNRVSFGATVIREADNVNLSTQTFLSESERDVLRDAGDDPERAVISGADSVGFRRDADFLLYSKVDTVFEGETYRVFEHIPGDSSGVYRVQFSRVPDGEGDYRRVGRAANGILYEWAGPGMGNYMPERRLSRPIEQNMVALRSRVRASRHLDLYGEWAGSSFDQNRLSPIDNEDNQDMSFLGGMELRPYQTRFGKLSLDVRGRYEGENFAYFDRVREVEFDRRWNISELEKAREIRLEGNAGLAPSDQTEILAGAGHIERGGFDGTRGDLRIQSAEEGLPGVDYRIELVDSEDRHLNEKGSWLRQRGQADYEIPLPFGSIQPEIMFEQEERIQKNIPADTLLPTSFRFTEVGPGLFFQVSDELRIGGSVRYRKDRGVLDGELTSESSGVTQRYVLNFRRGNLFQTENTLGLRERRFEDAFRLEQQRMDSRGVLVRSVTDYRPWNRLIETQFLYNANTERRPLLQEAFVEVGPELGQYVWIDLNDDGVQQVDEFFPEQSPNEGTFIKQLVPSDELFPVIALRARWRTVIDPSRIIDSYDAQYSDLLNFLAGIRWQSIIDINEENRTEQLEDIYLLRLNEFRDDSLTISGRLYIEQDVEFFRNHTRRELRLTADRLLSQNQQASGIEKREVANLQLRAGLRLTRRYRTTLQAVLLRSDNESETFASRNYQISGAELRPRLDIRWTSSVQTGISAAYLNKTDNFPDEAARVTGYTGAIDSRITLGRRVQSTLRLERRDYELEGGPSTSLGEFELTDGAGLGQTWSWSVQSDYRISDFLRASLQYDGRTLVDRPAIQTLRFTVNAVF</sequence>
<evidence type="ECO:0000313" key="3">
    <source>
        <dbReference type="Proteomes" id="UP000673975"/>
    </source>
</evidence>
<gene>
    <name evidence="2" type="ORF">NATSA_06100</name>
</gene>
<dbReference type="Proteomes" id="UP000673975">
    <property type="component" value="Unassembled WGS sequence"/>
</dbReference>
<evidence type="ECO:0000313" key="2">
    <source>
        <dbReference type="EMBL" id="MBP3192226.1"/>
    </source>
</evidence>
<accession>A0A8J7UV68</accession>
<dbReference type="RefSeq" id="WP_210511116.1">
    <property type="nucleotide sequence ID" value="NZ_JAFIDN010000003.1"/>
</dbReference>
<dbReference type="EMBL" id="JAFIDN010000003">
    <property type="protein sequence ID" value="MBP3192226.1"/>
    <property type="molecule type" value="Genomic_DNA"/>
</dbReference>
<name>A0A8J7UV68_9BACT</name>
<proteinExistence type="predicted"/>